<dbReference type="Proteomes" id="UP001153076">
    <property type="component" value="Unassembled WGS sequence"/>
</dbReference>
<protein>
    <submittedName>
        <fullName evidence="2">Uncharacterized protein</fullName>
    </submittedName>
</protein>
<comment type="caution">
    <text evidence="2">The sequence shown here is derived from an EMBL/GenBank/DDBJ whole genome shotgun (WGS) entry which is preliminary data.</text>
</comment>
<accession>A0A9Q1GTT1</accession>
<dbReference type="EMBL" id="JAKOGI010001122">
    <property type="protein sequence ID" value="KAJ8427612.1"/>
    <property type="molecule type" value="Genomic_DNA"/>
</dbReference>
<feature type="region of interest" description="Disordered" evidence="1">
    <location>
        <begin position="77"/>
        <end position="99"/>
    </location>
</feature>
<sequence length="175" mass="19613">MKRSTATGTMDIEAREDVIMRETELESPNVPESACLNADLLGVNRQISYRDTSNVTIRISTLQPGRIQFERRMGLERPVQPGRNPGSGKERGAITGDNHGSRFRALENLDLNVELEIGMEGEDLLCDKEDTSHTLENWEVDGSQNEAVILEHNSEQVMEHIVGKENIPQSTLRQT</sequence>
<gene>
    <name evidence="2" type="ORF">Cgig2_010874</name>
</gene>
<evidence type="ECO:0000313" key="3">
    <source>
        <dbReference type="Proteomes" id="UP001153076"/>
    </source>
</evidence>
<reference evidence="2" key="1">
    <citation type="submission" date="2022-04" db="EMBL/GenBank/DDBJ databases">
        <title>Carnegiea gigantea Genome sequencing and assembly v2.</title>
        <authorList>
            <person name="Copetti D."/>
            <person name="Sanderson M.J."/>
            <person name="Burquez A."/>
            <person name="Wojciechowski M.F."/>
        </authorList>
    </citation>
    <scope>NUCLEOTIDE SEQUENCE</scope>
    <source>
        <strain evidence="2">SGP5-SGP5p</strain>
        <tissue evidence="2">Aerial part</tissue>
    </source>
</reference>
<evidence type="ECO:0000256" key="1">
    <source>
        <dbReference type="SAM" id="MobiDB-lite"/>
    </source>
</evidence>
<dbReference type="AlphaFoldDB" id="A0A9Q1GTT1"/>
<keyword evidence="3" id="KW-1185">Reference proteome</keyword>
<proteinExistence type="predicted"/>
<name>A0A9Q1GTT1_9CARY</name>
<organism evidence="2 3">
    <name type="scientific">Carnegiea gigantea</name>
    <dbReference type="NCBI Taxonomy" id="171969"/>
    <lineage>
        <taxon>Eukaryota</taxon>
        <taxon>Viridiplantae</taxon>
        <taxon>Streptophyta</taxon>
        <taxon>Embryophyta</taxon>
        <taxon>Tracheophyta</taxon>
        <taxon>Spermatophyta</taxon>
        <taxon>Magnoliopsida</taxon>
        <taxon>eudicotyledons</taxon>
        <taxon>Gunneridae</taxon>
        <taxon>Pentapetalae</taxon>
        <taxon>Caryophyllales</taxon>
        <taxon>Cactineae</taxon>
        <taxon>Cactaceae</taxon>
        <taxon>Cactoideae</taxon>
        <taxon>Echinocereeae</taxon>
        <taxon>Carnegiea</taxon>
    </lineage>
</organism>
<evidence type="ECO:0000313" key="2">
    <source>
        <dbReference type="EMBL" id="KAJ8427612.1"/>
    </source>
</evidence>